<reference evidence="3" key="1">
    <citation type="journal article" date="2006" name="PLoS Biol.">
        <title>Macronuclear genome sequence of the ciliate Tetrahymena thermophila, a model eukaryote.</title>
        <authorList>
            <person name="Eisen J.A."/>
            <person name="Coyne R.S."/>
            <person name="Wu M."/>
            <person name="Wu D."/>
            <person name="Thiagarajan M."/>
            <person name="Wortman J.R."/>
            <person name="Badger J.H."/>
            <person name="Ren Q."/>
            <person name="Amedeo P."/>
            <person name="Jones K.M."/>
            <person name="Tallon L.J."/>
            <person name="Delcher A.L."/>
            <person name="Salzberg S.L."/>
            <person name="Silva J.C."/>
            <person name="Haas B.J."/>
            <person name="Majoros W.H."/>
            <person name="Farzad M."/>
            <person name="Carlton J.M."/>
            <person name="Smith R.K. Jr."/>
            <person name="Garg J."/>
            <person name="Pearlman R.E."/>
            <person name="Karrer K.M."/>
            <person name="Sun L."/>
            <person name="Manning G."/>
            <person name="Elde N.C."/>
            <person name="Turkewitz A.P."/>
            <person name="Asai D.J."/>
            <person name="Wilkes D.E."/>
            <person name="Wang Y."/>
            <person name="Cai H."/>
            <person name="Collins K."/>
            <person name="Stewart B.A."/>
            <person name="Lee S.R."/>
            <person name="Wilamowska K."/>
            <person name="Weinberg Z."/>
            <person name="Ruzzo W.L."/>
            <person name="Wloga D."/>
            <person name="Gaertig J."/>
            <person name="Frankel J."/>
            <person name="Tsao C.-C."/>
            <person name="Gorovsky M.A."/>
            <person name="Keeling P.J."/>
            <person name="Waller R.F."/>
            <person name="Patron N.J."/>
            <person name="Cherry J.M."/>
            <person name="Stover N.A."/>
            <person name="Krieger C.J."/>
            <person name="del Toro C."/>
            <person name="Ryder H.F."/>
            <person name="Williamson S.C."/>
            <person name="Barbeau R.A."/>
            <person name="Hamilton E.P."/>
            <person name="Orias E."/>
        </authorList>
    </citation>
    <scope>NUCLEOTIDE SEQUENCE [LARGE SCALE GENOMIC DNA]</scope>
    <source>
        <strain evidence="3">SB210</strain>
    </source>
</reference>
<dbReference type="InParanoid" id="I7M6M8"/>
<dbReference type="Proteomes" id="UP000009168">
    <property type="component" value="Unassembled WGS sequence"/>
</dbReference>
<feature type="compositionally biased region" description="Polar residues" evidence="1">
    <location>
        <begin position="273"/>
        <end position="291"/>
    </location>
</feature>
<dbReference type="KEGG" id="tet:TTHERM_00442500"/>
<feature type="compositionally biased region" description="Low complexity" evidence="1">
    <location>
        <begin position="635"/>
        <end position="645"/>
    </location>
</feature>
<organism evidence="2 3">
    <name type="scientific">Tetrahymena thermophila (strain SB210)</name>
    <dbReference type="NCBI Taxonomy" id="312017"/>
    <lineage>
        <taxon>Eukaryota</taxon>
        <taxon>Sar</taxon>
        <taxon>Alveolata</taxon>
        <taxon>Ciliophora</taxon>
        <taxon>Intramacronucleata</taxon>
        <taxon>Oligohymenophorea</taxon>
        <taxon>Hymenostomatida</taxon>
        <taxon>Tetrahymenina</taxon>
        <taxon>Tetrahymenidae</taxon>
        <taxon>Tetrahymena</taxon>
    </lineage>
</organism>
<keyword evidence="3" id="KW-1185">Reference proteome</keyword>
<evidence type="ECO:0000313" key="3">
    <source>
        <dbReference type="Proteomes" id="UP000009168"/>
    </source>
</evidence>
<dbReference type="RefSeq" id="XP_001033163.2">
    <property type="nucleotide sequence ID" value="XM_001033163.2"/>
</dbReference>
<feature type="region of interest" description="Disordered" evidence="1">
    <location>
        <begin position="113"/>
        <end position="133"/>
    </location>
</feature>
<dbReference type="GeneID" id="7837425"/>
<feature type="compositionally biased region" description="Polar residues" evidence="1">
    <location>
        <begin position="579"/>
        <end position="608"/>
    </location>
</feature>
<proteinExistence type="predicted"/>
<dbReference type="AlphaFoldDB" id="I7M6M8"/>
<feature type="region of interest" description="Disordered" evidence="1">
    <location>
        <begin position="579"/>
        <end position="615"/>
    </location>
</feature>
<evidence type="ECO:0000256" key="1">
    <source>
        <dbReference type="SAM" id="MobiDB-lite"/>
    </source>
</evidence>
<sequence length="700" mass="82183">MFITTQPFILDVDYKDPNQVEILRQQLAYQYENYCYGSKKISQNTKKLTKQTQNSNMNAKQEFNLDQSSQKRIIGKEIQNSMQNDQINEAINHHQTLQSKNKNGEVNHYQIEIQKNSSAKKKRSPSPTLNQSQTIPINISQKQYQNSVYLSPLLQNCIEDEIVSQEQQRYSSVPSKKYFEVCDYSKDKLQKIYGITGNFEMSKLYERKESPKRNLSQISYQVSTAEKNQNQLSQLYDVEIKQTDKKNAEKNASFLIASNVTSINQVSHEKLNSQHQSLTAPPKTQNNSQRNSISIQLEKPKLNSQKNSQEDLQEVKKKIDYTEQYDTGKGRNSVQVMKPNNISSYSSNTYWSVSQKRNSTGFISQVQTIKNSNEDNFQFTTDQRHTHQQIKNSGIYLRNKPEYLSDPRYKLIENLNKVSQTVNIQNINNHSVRQDKKKKSDMSRVIPYFHNFIDSYKESFYHPQTSFENKYKIYNPRKSQELQKLPHNDYSKQSFTTPRNANKINLNQKDEINPLVTPFCETSYVDEDLCKIKYAKKLNQISQETQENHDDDDDQQIYQGSKNRYNCLYLNRNLRVRISRNQSPNRKKNNLVNQSVDSSLNSKKNSIQFEDPRKEYRNKQKRLEQMLNVASNNQQIQQQQENNSSDRYTPSQDSVYLKKSRNYSTPYRNSYLPQNYQQNQTNDYTLNAFVFKNSSNTSQK</sequence>
<accession>I7M6M8</accession>
<evidence type="ECO:0000313" key="2">
    <source>
        <dbReference type="EMBL" id="EAR85500.2"/>
    </source>
</evidence>
<feature type="region of interest" description="Disordered" evidence="1">
    <location>
        <begin position="635"/>
        <end position="657"/>
    </location>
</feature>
<feature type="region of interest" description="Disordered" evidence="1">
    <location>
        <begin position="270"/>
        <end position="291"/>
    </location>
</feature>
<name>I7M6M8_TETTS</name>
<protein>
    <submittedName>
        <fullName evidence="2">Uncharacterized protein</fullName>
    </submittedName>
</protein>
<dbReference type="EMBL" id="GG662665">
    <property type="protein sequence ID" value="EAR85500.2"/>
    <property type="molecule type" value="Genomic_DNA"/>
</dbReference>
<gene>
    <name evidence="2" type="ORF">TTHERM_00442500</name>
</gene>